<dbReference type="SUPFAM" id="SSF48452">
    <property type="entry name" value="TPR-like"/>
    <property type="match status" value="1"/>
</dbReference>
<dbReference type="SMART" id="SM00530">
    <property type="entry name" value="HTH_XRE"/>
    <property type="match status" value="1"/>
</dbReference>
<gene>
    <name evidence="3" type="ORF">SDC9_49846</name>
</gene>
<dbReference type="PANTHER" id="PTHR46558:SF11">
    <property type="entry name" value="HTH-TYPE TRANSCRIPTIONAL REGULATOR XRE"/>
    <property type="match status" value="1"/>
</dbReference>
<dbReference type="SUPFAM" id="SSF47413">
    <property type="entry name" value="lambda repressor-like DNA-binding domains"/>
    <property type="match status" value="1"/>
</dbReference>
<evidence type="ECO:0000256" key="1">
    <source>
        <dbReference type="ARBA" id="ARBA00023125"/>
    </source>
</evidence>
<dbReference type="InterPro" id="IPR011990">
    <property type="entry name" value="TPR-like_helical_dom_sf"/>
</dbReference>
<dbReference type="PANTHER" id="PTHR46558">
    <property type="entry name" value="TRACRIPTIONAL REGULATORY PROTEIN-RELATED-RELATED"/>
    <property type="match status" value="1"/>
</dbReference>
<name>A0A644WIZ8_9ZZZZ</name>
<feature type="domain" description="HTH cro/C1-type" evidence="2">
    <location>
        <begin position="9"/>
        <end position="63"/>
    </location>
</feature>
<organism evidence="3">
    <name type="scientific">bioreactor metagenome</name>
    <dbReference type="NCBI Taxonomy" id="1076179"/>
    <lineage>
        <taxon>unclassified sequences</taxon>
        <taxon>metagenomes</taxon>
        <taxon>ecological metagenomes</taxon>
    </lineage>
</organism>
<dbReference type="InterPro" id="IPR010982">
    <property type="entry name" value="Lambda_DNA-bd_dom_sf"/>
</dbReference>
<dbReference type="GO" id="GO:0003677">
    <property type="term" value="F:DNA binding"/>
    <property type="evidence" value="ECO:0007669"/>
    <property type="project" value="UniProtKB-KW"/>
</dbReference>
<sequence length="360" mass="40381">MELSIGKNIQNKRKSMGLTQDQLATALGVSIAAVSKWETGGAYPDITLLAPIARLLGVTVDDLLGFEPQLSEDQVMEFCEKCTKLFESSDYESAISLAEQSVREYPNSPLLKLRMGNVFMMHTPCARTEDEATHLLSRAETLMREAAESEDIQIREAAWHSLSALLMQQKRYEEALKALDGIHSSEIEPNQMKVSIYYAMGDYEKSKQVAQYLLATHTFGCNIALGTLANLAKKKKDYPLALRMENLSLQLSQMFGKDKLYGQDLNHYLMIAQCHAEQKQERETLDALGAFLKCAQMPADHDAVKASPFFDSIEMSETLQSKSYLNHCVREMINGNPAFDFLSGNQEFQNILTALEQLPE</sequence>
<keyword evidence="1" id="KW-0238">DNA-binding</keyword>
<dbReference type="AlphaFoldDB" id="A0A644WIZ8"/>
<dbReference type="EMBL" id="VSSQ01000965">
    <property type="protein sequence ID" value="MPM03579.1"/>
    <property type="molecule type" value="Genomic_DNA"/>
</dbReference>
<reference evidence="3" key="1">
    <citation type="submission" date="2019-08" db="EMBL/GenBank/DDBJ databases">
        <authorList>
            <person name="Kucharzyk K."/>
            <person name="Murdoch R.W."/>
            <person name="Higgins S."/>
            <person name="Loffler F."/>
        </authorList>
    </citation>
    <scope>NUCLEOTIDE SEQUENCE</scope>
</reference>
<proteinExistence type="predicted"/>
<dbReference type="CDD" id="cd00093">
    <property type="entry name" value="HTH_XRE"/>
    <property type="match status" value="1"/>
</dbReference>
<comment type="caution">
    <text evidence="3">The sequence shown here is derived from an EMBL/GenBank/DDBJ whole genome shotgun (WGS) entry which is preliminary data.</text>
</comment>
<dbReference type="Pfam" id="PF01381">
    <property type="entry name" value="HTH_3"/>
    <property type="match status" value="1"/>
</dbReference>
<evidence type="ECO:0000313" key="3">
    <source>
        <dbReference type="EMBL" id="MPM03579.1"/>
    </source>
</evidence>
<dbReference type="Gene3D" id="1.25.40.10">
    <property type="entry name" value="Tetratricopeptide repeat domain"/>
    <property type="match status" value="1"/>
</dbReference>
<evidence type="ECO:0000259" key="2">
    <source>
        <dbReference type="PROSITE" id="PS50943"/>
    </source>
</evidence>
<dbReference type="Gene3D" id="1.10.260.40">
    <property type="entry name" value="lambda repressor-like DNA-binding domains"/>
    <property type="match status" value="1"/>
</dbReference>
<dbReference type="InterPro" id="IPR001387">
    <property type="entry name" value="Cro/C1-type_HTH"/>
</dbReference>
<dbReference type="PROSITE" id="PS50943">
    <property type="entry name" value="HTH_CROC1"/>
    <property type="match status" value="1"/>
</dbReference>
<accession>A0A644WIZ8</accession>
<protein>
    <recommendedName>
        <fullName evidence="2">HTH cro/C1-type domain-containing protein</fullName>
    </recommendedName>
</protein>